<evidence type="ECO:0000313" key="2">
    <source>
        <dbReference type="Proteomes" id="UP000192596"/>
    </source>
</evidence>
<keyword evidence="2" id="KW-1185">Reference proteome</keyword>
<organism evidence="1 2">
    <name type="scientific">Cryoendolithus antarcticus</name>
    <dbReference type="NCBI Taxonomy" id="1507870"/>
    <lineage>
        <taxon>Eukaryota</taxon>
        <taxon>Fungi</taxon>
        <taxon>Dikarya</taxon>
        <taxon>Ascomycota</taxon>
        <taxon>Pezizomycotina</taxon>
        <taxon>Dothideomycetes</taxon>
        <taxon>Dothideomycetidae</taxon>
        <taxon>Cladosporiales</taxon>
        <taxon>Cladosporiaceae</taxon>
        <taxon>Cryoendolithus</taxon>
    </lineage>
</organism>
<proteinExistence type="predicted"/>
<gene>
    <name evidence="1" type="ORF">B0A48_15191</name>
</gene>
<dbReference type="AlphaFoldDB" id="A0A1V8SI73"/>
<dbReference type="Proteomes" id="UP000192596">
    <property type="component" value="Unassembled WGS sequence"/>
</dbReference>
<name>A0A1V8SI73_9PEZI</name>
<protein>
    <submittedName>
        <fullName evidence="1">Uncharacterized protein</fullName>
    </submittedName>
</protein>
<sequence>MLILVAEHLSPTLRSPVARSALGTSLNTARFEAIERFIEKLNEDGRSLLAEVLDDAESENPVELANIVERFLLNSITDKRALLAHPTLFVRAPLVHANNGNFTLYATERAVAMLRYNAREYLHHATRSPTMLIVDLRVRVTTSSAVVETLLAECDLLMNSFRSGKGTHFATVTELDWGNGRPLAALTQEHDTLRETLDELAGQVRAARRVLRVDRQYLSTTNPLRNDERTNTLQEYLELDTLFRDRPDDTLATNADDEEGGVSIES</sequence>
<dbReference type="InParanoid" id="A0A1V8SI73"/>
<dbReference type="EMBL" id="NAJO01000043">
    <property type="protein sequence ID" value="OQN98845.1"/>
    <property type="molecule type" value="Genomic_DNA"/>
</dbReference>
<accession>A0A1V8SI73</accession>
<reference evidence="2" key="1">
    <citation type="submission" date="2017-03" db="EMBL/GenBank/DDBJ databases">
        <title>Genomes of endolithic fungi from Antarctica.</title>
        <authorList>
            <person name="Coleine C."/>
            <person name="Masonjones S."/>
            <person name="Stajich J.E."/>
        </authorList>
    </citation>
    <scope>NUCLEOTIDE SEQUENCE [LARGE SCALE GENOMIC DNA]</scope>
    <source>
        <strain evidence="2">CCFEE 5527</strain>
    </source>
</reference>
<comment type="caution">
    <text evidence="1">The sequence shown here is derived from an EMBL/GenBank/DDBJ whole genome shotgun (WGS) entry which is preliminary data.</text>
</comment>
<evidence type="ECO:0000313" key="1">
    <source>
        <dbReference type="EMBL" id="OQN98845.1"/>
    </source>
</evidence>